<dbReference type="PROSITE" id="PS00514">
    <property type="entry name" value="FIBRINOGEN_C_1"/>
    <property type="match status" value="1"/>
</dbReference>
<dbReference type="SMART" id="SM00181">
    <property type="entry name" value="EGF"/>
    <property type="match status" value="2"/>
</dbReference>
<dbReference type="InterPro" id="IPR000742">
    <property type="entry name" value="EGF"/>
</dbReference>
<proteinExistence type="predicted"/>
<dbReference type="SUPFAM" id="SSF57567">
    <property type="entry name" value="Serine protease inhibitors"/>
    <property type="match status" value="1"/>
</dbReference>
<evidence type="ECO:0000259" key="2">
    <source>
        <dbReference type="PROSITE" id="PS51406"/>
    </source>
</evidence>
<keyword evidence="4" id="KW-1185">Reference proteome</keyword>
<name>A0A9Q1BTF1_HOLLE</name>
<dbReference type="CDD" id="cd00087">
    <property type="entry name" value="FReD"/>
    <property type="match status" value="1"/>
</dbReference>
<dbReference type="PANTHER" id="PTHR19143:SF444">
    <property type="entry name" value="PROTEIN SCABROUS"/>
    <property type="match status" value="1"/>
</dbReference>
<accession>A0A9Q1BTF1</accession>
<comment type="caution">
    <text evidence="3">The sequence shown here is derived from an EMBL/GenBank/DDBJ whole genome shotgun (WGS) entry which is preliminary data.</text>
</comment>
<organism evidence="3 4">
    <name type="scientific">Holothuria leucospilota</name>
    <name type="common">Black long sea cucumber</name>
    <name type="synonym">Mertensiothuria leucospilota</name>
    <dbReference type="NCBI Taxonomy" id="206669"/>
    <lineage>
        <taxon>Eukaryota</taxon>
        <taxon>Metazoa</taxon>
        <taxon>Echinodermata</taxon>
        <taxon>Eleutherozoa</taxon>
        <taxon>Echinozoa</taxon>
        <taxon>Holothuroidea</taxon>
        <taxon>Aspidochirotacea</taxon>
        <taxon>Aspidochirotida</taxon>
        <taxon>Holothuriidae</taxon>
        <taxon>Holothuria</taxon>
    </lineage>
</organism>
<sequence>MIKPDGYSEPFEVYCENQNSDSWTVILRRTDGSLQFNRNWDSYTVGFGFLSHEFWIGNEKLSHLTNQKEYELQIEMTKSDGSRCYINYNLFRISDEFGNFKLTNLGQYSGTANECFRLCPGNMEYGNCSCEHTCEDPLGCHTDSCIDVDGSFCTCPAGYYVKEDECVPPEECGCHVSGEGVIPEGGFYIDSSCSRKAQCSNGQLIWDETYSCDANAVCEERNNVRQCYCNEGYERDGLRCTADFTNCLDVYNAGHTTSGVYNIKPTNWPTNTPFQVYCNMTGGAWTVFQHREDGSVDFYKSWQEYKQGFGSVDHEFWLGNEKLYYLTSQGRYILRIDLVDRHGTSFYAIFDNFQINSETDKYRLAELGTYSGNADEHSDRNGYALRYHLNQPFSTYDQDNDAYSYNCAVYNHGAWWYKNCFNSNLNGDYHATTDNPSIRWNYLPDDGVSNNAYLKFTEMKARPF</sequence>
<evidence type="ECO:0000313" key="4">
    <source>
        <dbReference type="Proteomes" id="UP001152320"/>
    </source>
</evidence>
<dbReference type="AlphaFoldDB" id="A0A9Q1BTF1"/>
<gene>
    <name evidence="3" type="ORF">HOLleu_22919</name>
</gene>
<dbReference type="InterPro" id="IPR036084">
    <property type="entry name" value="Ser_inhib-like_sf"/>
</dbReference>
<feature type="domain" description="Fibrinogen C-terminal" evidence="2">
    <location>
        <begin position="1"/>
        <end position="112"/>
    </location>
</feature>
<keyword evidence="1" id="KW-1015">Disulfide bond</keyword>
<evidence type="ECO:0000313" key="3">
    <source>
        <dbReference type="EMBL" id="KAJ8032853.1"/>
    </source>
</evidence>
<dbReference type="OrthoDB" id="7250310at2759"/>
<dbReference type="InterPro" id="IPR002181">
    <property type="entry name" value="Fibrinogen_a/b/g_C_dom"/>
</dbReference>
<dbReference type="GO" id="GO:0005615">
    <property type="term" value="C:extracellular space"/>
    <property type="evidence" value="ECO:0007669"/>
    <property type="project" value="TreeGrafter"/>
</dbReference>
<protein>
    <submittedName>
        <fullName evidence="3">Fibrinogen-like protein A</fullName>
    </submittedName>
</protein>
<dbReference type="InterPro" id="IPR014716">
    <property type="entry name" value="Fibrinogen_a/b/g_C_1"/>
</dbReference>
<dbReference type="PANTHER" id="PTHR19143">
    <property type="entry name" value="FIBRINOGEN/TENASCIN/ANGIOPOEITIN"/>
    <property type="match status" value="1"/>
</dbReference>
<dbReference type="InterPro" id="IPR020837">
    <property type="entry name" value="Fibrinogen_CS"/>
</dbReference>
<dbReference type="EMBL" id="JAIZAY010000011">
    <property type="protein sequence ID" value="KAJ8032853.1"/>
    <property type="molecule type" value="Genomic_DNA"/>
</dbReference>
<dbReference type="InterPro" id="IPR036056">
    <property type="entry name" value="Fibrinogen-like_C"/>
</dbReference>
<feature type="domain" description="Fibrinogen C-terminal" evidence="2">
    <location>
        <begin position="238"/>
        <end position="464"/>
    </location>
</feature>
<dbReference type="Gene3D" id="2.10.25.10">
    <property type="entry name" value="Laminin"/>
    <property type="match status" value="2"/>
</dbReference>
<evidence type="ECO:0000256" key="1">
    <source>
        <dbReference type="ARBA" id="ARBA00023157"/>
    </source>
</evidence>
<dbReference type="PROSITE" id="PS51406">
    <property type="entry name" value="FIBRINOGEN_C_2"/>
    <property type="match status" value="2"/>
</dbReference>
<dbReference type="NCBIfam" id="NF040941">
    <property type="entry name" value="GGGWT_bact"/>
    <property type="match status" value="1"/>
</dbReference>
<dbReference type="SMART" id="SM00186">
    <property type="entry name" value="FBG"/>
    <property type="match status" value="2"/>
</dbReference>
<dbReference type="SUPFAM" id="SSF56496">
    <property type="entry name" value="Fibrinogen C-terminal domain-like"/>
    <property type="match status" value="2"/>
</dbReference>
<dbReference type="InterPro" id="IPR050373">
    <property type="entry name" value="Fibrinogen_C-term_domain"/>
</dbReference>
<dbReference type="Pfam" id="PF00147">
    <property type="entry name" value="Fibrinogen_C"/>
    <property type="match status" value="2"/>
</dbReference>
<reference evidence="3" key="1">
    <citation type="submission" date="2021-10" db="EMBL/GenBank/DDBJ databases">
        <title>Tropical sea cucumber genome reveals ecological adaptation and Cuvierian tubules defense mechanism.</title>
        <authorList>
            <person name="Chen T."/>
        </authorList>
    </citation>
    <scope>NUCLEOTIDE SEQUENCE</scope>
    <source>
        <strain evidence="3">Nanhai2018</strain>
        <tissue evidence="3">Muscle</tissue>
    </source>
</reference>
<dbReference type="CDD" id="cd19941">
    <property type="entry name" value="TIL"/>
    <property type="match status" value="1"/>
</dbReference>
<dbReference type="Gene3D" id="3.90.215.10">
    <property type="entry name" value="Gamma Fibrinogen, chain A, domain 1"/>
    <property type="match status" value="2"/>
</dbReference>
<dbReference type="Proteomes" id="UP001152320">
    <property type="component" value="Chromosome 11"/>
</dbReference>